<dbReference type="PANTHER" id="PTHR34473">
    <property type="entry name" value="UPF0699 TRANSMEMBRANE PROTEIN YDBS"/>
    <property type="match status" value="1"/>
</dbReference>
<keyword evidence="4 6" id="KW-0472">Membrane</keyword>
<dbReference type="InterPro" id="IPR036640">
    <property type="entry name" value="ABC1_TM_sf"/>
</dbReference>
<dbReference type="PANTHER" id="PTHR34473:SF2">
    <property type="entry name" value="UPF0699 TRANSMEMBRANE PROTEIN YDBT"/>
    <property type="match status" value="1"/>
</dbReference>
<keyword evidence="3 6" id="KW-1133">Transmembrane helix</keyword>
<proteinExistence type="predicted"/>
<dbReference type="Pfam" id="PF03703">
    <property type="entry name" value="bPH_2"/>
    <property type="match status" value="2"/>
</dbReference>
<evidence type="ECO:0000256" key="6">
    <source>
        <dbReference type="SAM" id="Phobius"/>
    </source>
</evidence>
<reference evidence="9" key="1">
    <citation type="journal article" date="2019" name="Int. J. Syst. Evol. Microbiol.">
        <title>The Global Catalogue of Microorganisms (GCM) 10K type strain sequencing project: providing services to taxonomists for standard genome sequencing and annotation.</title>
        <authorList>
            <consortium name="The Broad Institute Genomics Platform"/>
            <consortium name="The Broad Institute Genome Sequencing Center for Infectious Disease"/>
            <person name="Wu L."/>
            <person name="Ma J."/>
        </authorList>
    </citation>
    <scope>NUCLEOTIDE SEQUENCE [LARGE SCALE GENOMIC DNA]</scope>
    <source>
        <strain evidence="9">CGMCC 1.16455</strain>
    </source>
</reference>
<name>A0ABW0FDW4_9MICO</name>
<feature type="domain" description="YdbS-like PH" evidence="7">
    <location>
        <begin position="495"/>
        <end position="558"/>
    </location>
</feature>
<evidence type="ECO:0000313" key="9">
    <source>
        <dbReference type="Proteomes" id="UP001595937"/>
    </source>
</evidence>
<organism evidence="8 9">
    <name type="scientific">Brachybacterium tyrofermentans</name>
    <dbReference type="NCBI Taxonomy" id="47848"/>
    <lineage>
        <taxon>Bacteria</taxon>
        <taxon>Bacillati</taxon>
        <taxon>Actinomycetota</taxon>
        <taxon>Actinomycetes</taxon>
        <taxon>Micrococcales</taxon>
        <taxon>Dermabacteraceae</taxon>
        <taxon>Brachybacterium</taxon>
    </lineage>
</organism>
<protein>
    <submittedName>
        <fullName evidence="8">PH domain-containing protein</fullName>
    </submittedName>
</protein>
<gene>
    <name evidence="8" type="ORF">ACFPK8_05170</name>
</gene>
<evidence type="ECO:0000313" key="8">
    <source>
        <dbReference type="EMBL" id="MFC5296893.1"/>
    </source>
</evidence>
<dbReference type="GeneID" id="303295603"/>
<comment type="caution">
    <text evidence="8">The sequence shown here is derived from an EMBL/GenBank/DDBJ whole genome shotgun (WGS) entry which is preliminary data.</text>
</comment>
<evidence type="ECO:0000256" key="3">
    <source>
        <dbReference type="ARBA" id="ARBA00022989"/>
    </source>
</evidence>
<dbReference type="RefSeq" id="WP_319021616.1">
    <property type="nucleotide sequence ID" value="NZ_BAAAIR010000003.1"/>
</dbReference>
<sequence length="610" mass="64523">MSATEHPTAGSEHPSAGPDDAENETGHGGTAVGSTADGAADSTAEGSAADSTAVEPGTDTAARRRTHPITPLVSGWKIVVGIIAVVSAQNIARLVNDFSVTKALIGAGVILAAVVIAIALSSISWWFTTYAVDDEGVSLHTGVISKSREYAPRARIESVSVERPLLARVLGLAKVRVEVAGGGESYLDIEYVKSVDAEQLRRQILGVAARAAESRSEKTDRDTADDAGTEGAWIEGAGIDGAQFEGSRIERNGSQGTGPQGAGSQEAGSEGIGHDRTGTFQNVLYDGVTDGELIAKIPTGRLLRSLLRDLGFLIGTVMSIVGVLVAIGLAIWQDGLSFAVIIALAPTAITIPKYIFGRIESGWGFVSRDTDRGLRMRRGLANTRTDNIASGRVQRFQLRRPLLWRTPGWTAVSVTVAGIDDSDENGAEHVLPVGTSEELGATLSHLAAPLGTDDDLGTLEHLMTARARDIEGLRTPARPYWIARRTEVTVLLPGAVIHRSGVLARTVQIIPRERIQELTLQDGPLARRLGVLDLSVGIAGDTSLDLSGLAREDARALHGALALDARTLRRYRDRDQWPQPALGRLSATPTQSPAPTQSAAPAPDELLEDR</sequence>
<evidence type="ECO:0000256" key="5">
    <source>
        <dbReference type="SAM" id="MobiDB-lite"/>
    </source>
</evidence>
<dbReference type="EMBL" id="JBHSLN010000016">
    <property type="protein sequence ID" value="MFC5296893.1"/>
    <property type="molecule type" value="Genomic_DNA"/>
</dbReference>
<keyword evidence="2 6" id="KW-0812">Transmembrane</keyword>
<feature type="compositionally biased region" description="Low complexity" evidence="5">
    <location>
        <begin position="586"/>
        <end position="603"/>
    </location>
</feature>
<evidence type="ECO:0000256" key="2">
    <source>
        <dbReference type="ARBA" id="ARBA00022692"/>
    </source>
</evidence>
<dbReference type="InterPro" id="IPR005182">
    <property type="entry name" value="YdbS-like_PH"/>
</dbReference>
<feature type="domain" description="YdbS-like PH" evidence="7">
    <location>
        <begin position="125"/>
        <end position="204"/>
    </location>
</feature>
<accession>A0ABW0FDW4</accession>
<keyword evidence="9" id="KW-1185">Reference proteome</keyword>
<feature type="transmembrane region" description="Helical" evidence="6">
    <location>
        <begin position="104"/>
        <end position="127"/>
    </location>
</feature>
<evidence type="ECO:0000256" key="4">
    <source>
        <dbReference type="ARBA" id="ARBA00023136"/>
    </source>
</evidence>
<feature type="region of interest" description="Disordered" evidence="5">
    <location>
        <begin position="1"/>
        <end position="66"/>
    </location>
</feature>
<feature type="region of interest" description="Disordered" evidence="5">
    <location>
        <begin position="249"/>
        <end position="275"/>
    </location>
</feature>
<evidence type="ECO:0000256" key="1">
    <source>
        <dbReference type="ARBA" id="ARBA00004651"/>
    </source>
</evidence>
<dbReference type="SUPFAM" id="SSF90123">
    <property type="entry name" value="ABC transporter transmembrane region"/>
    <property type="match status" value="1"/>
</dbReference>
<feature type="transmembrane region" description="Helical" evidence="6">
    <location>
        <begin position="310"/>
        <end position="332"/>
    </location>
</feature>
<evidence type="ECO:0000259" key="7">
    <source>
        <dbReference type="Pfam" id="PF03703"/>
    </source>
</evidence>
<comment type="subcellular location">
    <subcellularLocation>
        <location evidence="1">Cell membrane</location>
        <topology evidence="1">Multi-pass membrane protein</topology>
    </subcellularLocation>
</comment>
<feature type="transmembrane region" description="Helical" evidence="6">
    <location>
        <begin position="72"/>
        <end position="92"/>
    </location>
</feature>
<feature type="region of interest" description="Disordered" evidence="5">
    <location>
        <begin position="577"/>
        <end position="610"/>
    </location>
</feature>
<dbReference type="Proteomes" id="UP001595937">
    <property type="component" value="Unassembled WGS sequence"/>
</dbReference>